<evidence type="ECO:0000313" key="1">
    <source>
        <dbReference type="EMBL" id="SHG71032.1"/>
    </source>
</evidence>
<dbReference type="EMBL" id="FQXC01000001">
    <property type="protein sequence ID" value="SHG71032.1"/>
    <property type="molecule type" value="Genomic_DNA"/>
</dbReference>
<dbReference type="InterPro" id="IPR011051">
    <property type="entry name" value="RmlC_Cupin_sf"/>
</dbReference>
<gene>
    <name evidence="1" type="ORF">SAMN05443551_0358</name>
</gene>
<dbReference type="AlphaFoldDB" id="A0A1M5M118"/>
<protein>
    <recommendedName>
        <fullName evidence="3">DUF4437 domain-containing protein</fullName>
    </recommendedName>
</protein>
<dbReference type="Gene3D" id="2.60.120.10">
    <property type="entry name" value="Jelly Rolls"/>
    <property type="match status" value="1"/>
</dbReference>
<proteinExistence type="predicted"/>
<dbReference type="Proteomes" id="UP000184221">
    <property type="component" value="Unassembled WGS sequence"/>
</dbReference>
<dbReference type="STRING" id="996342.SAMN05443551_0358"/>
<dbReference type="PROSITE" id="PS51318">
    <property type="entry name" value="TAT"/>
    <property type="match status" value="1"/>
</dbReference>
<dbReference type="InterPro" id="IPR014710">
    <property type="entry name" value="RmlC-like_jellyroll"/>
</dbReference>
<keyword evidence="2" id="KW-1185">Reference proteome</keyword>
<dbReference type="InterPro" id="IPR006311">
    <property type="entry name" value="TAT_signal"/>
</dbReference>
<name>A0A1M5M118_9RHOB</name>
<evidence type="ECO:0008006" key="3">
    <source>
        <dbReference type="Google" id="ProtNLM"/>
    </source>
</evidence>
<evidence type="ECO:0000313" key="2">
    <source>
        <dbReference type="Proteomes" id="UP000184221"/>
    </source>
</evidence>
<dbReference type="OrthoDB" id="7843074at2"/>
<accession>A0A1M5M118</accession>
<sequence length="183" mass="19754">MTKLTRREGLATIGTTVAAVALGANASKAATQVAAAFDQSNIKWNTLEGIEHLWYHVLNVDRDLKTVDLLLKFAANEKVVLHKHHADYSTFIIQGELRLYDSEGELTEIRPTASFVQKPGGGAPHTEGGGDEECIAWFSNKGTDGVIYEILGPNGETLGTLGLPEFEALMQAQDEPVQPIVPG</sequence>
<reference evidence="1 2" key="1">
    <citation type="submission" date="2016-11" db="EMBL/GenBank/DDBJ databases">
        <authorList>
            <person name="Jaros S."/>
            <person name="Januszkiewicz K."/>
            <person name="Wedrychowicz H."/>
        </authorList>
    </citation>
    <scope>NUCLEOTIDE SEQUENCE [LARGE SCALE GENOMIC DNA]</scope>
    <source>
        <strain evidence="1 2">DSM 29431</strain>
    </source>
</reference>
<dbReference type="SUPFAM" id="SSF51182">
    <property type="entry name" value="RmlC-like cupins"/>
    <property type="match status" value="1"/>
</dbReference>
<organism evidence="1 2">
    <name type="scientific">Marivita hallyeonensis</name>
    <dbReference type="NCBI Taxonomy" id="996342"/>
    <lineage>
        <taxon>Bacteria</taxon>
        <taxon>Pseudomonadati</taxon>
        <taxon>Pseudomonadota</taxon>
        <taxon>Alphaproteobacteria</taxon>
        <taxon>Rhodobacterales</taxon>
        <taxon>Roseobacteraceae</taxon>
        <taxon>Marivita</taxon>
    </lineage>
</organism>
<dbReference type="RefSeq" id="WP_084066056.1">
    <property type="nucleotide sequence ID" value="NZ_FQXC01000001.1"/>
</dbReference>